<keyword evidence="6" id="KW-1185">Reference proteome</keyword>
<evidence type="ECO:0000313" key="5">
    <source>
        <dbReference type="EMBL" id="KAK6517056.1"/>
    </source>
</evidence>
<proteinExistence type="predicted"/>
<dbReference type="Pfam" id="PF24808">
    <property type="entry name" value="DUF7707"/>
    <property type="match status" value="1"/>
</dbReference>
<name>A0AAN8NSL4_9PEZI</name>
<dbReference type="Proteomes" id="UP001307849">
    <property type="component" value="Unassembled WGS sequence"/>
</dbReference>
<feature type="compositionally biased region" description="Polar residues" evidence="1">
    <location>
        <begin position="208"/>
        <end position="222"/>
    </location>
</feature>
<comment type="caution">
    <text evidence="5">The sequence shown here is derived from an EMBL/GenBank/DDBJ whole genome shotgun (WGS) entry which is preliminary data.</text>
</comment>
<evidence type="ECO:0000256" key="2">
    <source>
        <dbReference type="SAM" id="Phobius"/>
    </source>
</evidence>
<feature type="compositionally biased region" description="Low complexity" evidence="1">
    <location>
        <begin position="129"/>
        <end position="139"/>
    </location>
</feature>
<feature type="region of interest" description="Disordered" evidence="1">
    <location>
        <begin position="123"/>
        <end position="235"/>
    </location>
</feature>
<feature type="chain" id="PRO_5043029883" description="DUF7707 domain-containing protein" evidence="3">
    <location>
        <begin position="23"/>
        <end position="318"/>
    </location>
</feature>
<evidence type="ECO:0000256" key="3">
    <source>
        <dbReference type="SAM" id="SignalP"/>
    </source>
</evidence>
<keyword evidence="2" id="KW-0812">Transmembrane</keyword>
<feature type="transmembrane region" description="Helical" evidence="2">
    <location>
        <begin position="241"/>
        <end position="262"/>
    </location>
</feature>
<dbReference type="PANTHER" id="PTHR38118:SF2">
    <property type="entry name" value="CDP-ALCOHOL PHOSPHATIDYLTRANSFERASE PROTEIN"/>
    <property type="match status" value="1"/>
</dbReference>
<evidence type="ECO:0000259" key="4">
    <source>
        <dbReference type="Pfam" id="PF24808"/>
    </source>
</evidence>
<accession>A0AAN8NSL4</accession>
<dbReference type="AlphaFoldDB" id="A0AAN8NSL4"/>
<dbReference type="EMBL" id="JAVHJM010000003">
    <property type="protein sequence ID" value="KAK6517056.1"/>
    <property type="molecule type" value="Genomic_DNA"/>
</dbReference>
<dbReference type="PANTHER" id="PTHR38118">
    <property type="entry name" value="ANCHORED CELL WALL PROTEIN 11-RELATED"/>
    <property type="match status" value="1"/>
</dbReference>
<feature type="domain" description="DUF7707" evidence="4">
    <location>
        <begin position="24"/>
        <end position="119"/>
    </location>
</feature>
<protein>
    <recommendedName>
        <fullName evidence="4">DUF7707 domain-containing protein</fullName>
    </recommendedName>
</protein>
<keyword evidence="3" id="KW-0732">Signal</keyword>
<gene>
    <name evidence="5" type="ORF">TWF506_006934</name>
</gene>
<feature type="compositionally biased region" description="Low complexity" evidence="1">
    <location>
        <begin position="147"/>
        <end position="203"/>
    </location>
</feature>
<organism evidence="5 6">
    <name type="scientific">Arthrobotrys conoides</name>
    <dbReference type="NCBI Taxonomy" id="74498"/>
    <lineage>
        <taxon>Eukaryota</taxon>
        <taxon>Fungi</taxon>
        <taxon>Dikarya</taxon>
        <taxon>Ascomycota</taxon>
        <taxon>Pezizomycotina</taxon>
        <taxon>Orbiliomycetes</taxon>
        <taxon>Orbiliales</taxon>
        <taxon>Orbiliaceae</taxon>
        <taxon>Arthrobotrys</taxon>
    </lineage>
</organism>
<dbReference type="InterPro" id="IPR056124">
    <property type="entry name" value="DUF7707"/>
</dbReference>
<keyword evidence="2" id="KW-1133">Transmembrane helix</keyword>
<evidence type="ECO:0000313" key="6">
    <source>
        <dbReference type="Proteomes" id="UP001307849"/>
    </source>
</evidence>
<evidence type="ECO:0000256" key="1">
    <source>
        <dbReference type="SAM" id="MobiDB-lite"/>
    </source>
</evidence>
<sequence>MFLQLFAASAVLIASQSNLSAAQTIDPDTVSPIIRDGWCTSQENACSTLCGGNVRLNTCILSNFLVECQCDETFLQPDYQLYKGSLPYFICMEYIRQCVAGNSSNAENQAECRSAYTCPSLDLSAAGQTSSEPEVSQTPSPSPSPTPSSTSSSSSELQTTGARGTSGSSDSSTTIEQRSSAPTRSTTTTTTTPSRSTSAALPTDNLDRPSNTESGSPTGNSDSPLGPPPSRSGSKGLGTPAIVGIAVGVGVPVSLLALFLAYRLGGRRVYPPVPVVPHSAFDKEYGGNEYPGGGNDPGIGFGNEVGGISRNNYTTTRT</sequence>
<keyword evidence="2" id="KW-0472">Membrane</keyword>
<feature type="signal peptide" evidence="3">
    <location>
        <begin position="1"/>
        <end position="22"/>
    </location>
</feature>
<reference evidence="5 6" key="1">
    <citation type="submission" date="2019-10" db="EMBL/GenBank/DDBJ databases">
        <authorList>
            <person name="Palmer J.M."/>
        </authorList>
    </citation>
    <scope>NUCLEOTIDE SEQUENCE [LARGE SCALE GENOMIC DNA]</scope>
    <source>
        <strain evidence="5 6">TWF506</strain>
    </source>
</reference>